<accession>A0A6I6K2A2</accession>
<dbReference type="InterPro" id="IPR012910">
    <property type="entry name" value="Plug_dom"/>
</dbReference>
<evidence type="ECO:0000256" key="5">
    <source>
        <dbReference type="ARBA" id="ARBA00023077"/>
    </source>
</evidence>
<keyword evidence="7 8" id="KW-0998">Cell outer membrane</keyword>
<evidence type="ECO:0000256" key="8">
    <source>
        <dbReference type="PROSITE-ProRule" id="PRU01360"/>
    </source>
</evidence>
<evidence type="ECO:0000256" key="10">
    <source>
        <dbReference type="SAM" id="SignalP"/>
    </source>
</evidence>
<dbReference type="InterPro" id="IPR023996">
    <property type="entry name" value="TonB-dep_OMP_SusC/RagA"/>
</dbReference>
<dbReference type="EMBL" id="CP046401">
    <property type="protein sequence ID" value="QGY47530.1"/>
    <property type="molecule type" value="Genomic_DNA"/>
</dbReference>
<evidence type="ECO:0000256" key="1">
    <source>
        <dbReference type="ARBA" id="ARBA00004571"/>
    </source>
</evidence>
<feature type="domain" description="TonB-dependent receptor plug" evidence="12">
    <location>
        <begin position="115"/>
        <end position="220"/>
    </location>
</feature>
<dbReference type="NCBIfam" id="TIGR04057">
    <property type="entry name" value="SusC_RagA_signa"/>
    <property type="match status" value="1"/>
</dbReference>
<keyword evidence="5 9" id="KW-0798">TonB box</keyword>
<keyword evidence="6 8" id="KW-0472">Membrane</keyword>
<evidence type="ECO:0000256" key="2">
    <source>
        <dbReference type="ARBA" id="ARBA00022448"/>
    </source>
</evidence>
<dbReference type="InterPro" id="IPR036942">
    <property type="entry name" value="Beta-barrel_TonB_sf"/>
</dbReference>
<dbReference type="AlphaFoldDB" id="A0A6I6K2A2"/>
<dbReference type="NCBIfam" id="TIGR04056">
    <property type="entry name" value="OMP_RagA_SusC"/>
    <property type="match status" value="1"/>
</dbReference>
<dbReference type="InterPro" id="IPR039426">
    <property type="entry name" value="TonB-dep_rcpt-like"/>
</dbReference>
<dbReference type="InterPro" id="IPR037066">
    <property type="entry name" value="Plug_dom_sf"/>
</dbReference>
<dbReference type="InterPro" id="IPR023997">
    <property type="entry name" value="TonB-dep_OMP_SusC/RagA_CS"/>
</dbReference>
<dbReference type="PROSITE" id="PS52016">
    <property type="entry name" value="TONB_DEPENDENT_REC_3"/>
    <property type="match status" value="1"/>
</dbReference>
<name>A0A6I6K2A2_9BACT</name>
<dbReference type="GO" id="GO:0009279">
    <property type="term" value="C:cell outer membrane"/>
    <property type="evidence" value="ECO:0007669"/>
    <property type="project" value="UniProtKB-SubCell"/>
</dbReference>
<dbReference type="Gene3D" id="2.60.40.1120">
    <property type="entry name" value="Carboxypeptidase-like, regulatory domain"/>
    <property type="match status" value="1"/>
</dbReference>
<reference evidence="13 14" key="1">
    <citation type="submission" date="2019-11" db="EMBL/GenBank/DDBJ databases">
        <authorList>
            <person name="Zheng R.K."/>
            <person name="Sun C.M."/>
        </authorList>
    </citation>
    <scope>NUCLEOTIDE SEQUENCE [LARGE SCALE GENOMIC DNA]</scope>
    <source>
        <strain evidence="13 14">WC007</strain>
    </source>
</reference>
<dbReference type="SUPFAM" id="SSF49464">
    <property type="entry name" value="Carboxypeptidase regulatory domain-like"/>
    <property type="match status" value="1"/>
</dbReference>
<evidence type="ECO:0000313" key="13">
    <source>
        <dbReference type="EMBL" id="QGY47530.1"/>
    </source>
</evidence>
<dbReference type="InterPro" id="IPR000531">
    <property type="entry name" value="Beta-barrel_TonB"/>
</dbReference>
<evidence type="ECO:0000256" key="6">
    <source>
        <dbReference type="ARBA" id="ARBA00023136"/>
    </source>
</evidence>
<evidence type="ECO:0000259" key="12">
    <source>
        <dbReference type="Pfam" id="PF07715"/>
    </source>
</evidence>
<feature type="domain" description="TonB-dependent receptor-like beta-barrel" evidence="11">
    <location>
        <begin position="431"/>
        <end position="982"/>
    </location>
</feature>
<dbReference type="Pfam" id="PF13715">
    <property type="entry name" value="CarbopepD_reg_2"/>
    <property type="match status" value="1"/>
</dbReference>
<evidence type="ECO:0000256" key="3">
    <source>
        <dbReference type="ARBA" id="ARBA00022452"/>
    </source>
</evidence>
<dbReference type="InterPro" id="IPR008969">
    <property type="entry name" value="CarboxyPept-like_regulatory"/>
</dbReference>
<dbReference type="Pfam" id="PF07715">
    <property type="entry name" value="Plug"/>
    <property type="match status" value="1"/>
</dbReference>
<organism evidence="13 14">
    <name type="scientific">Maribellus comscasis</name>
    <dbReference type="NCBI Taxonomy" id="2681766"/>
    <lineage>
        <taxon>Bacteria</taxon>
        <taxon>Pseudomonadati</taxon>
        <taxon>Bacteroidota</taxon>
        <taxon>Bacteroidia</taxon>
        <taxon>Marinilabiliales</taxon>
        <taxon>Prolixibacteraceae</taxon>
        <taxon>Maribellus</taxon>
    </lineage>
</organism>
<dbReference type="Pfam" id="PF00593">
    <property type="entry name" value="TonB_dep_Rec_b-barrel"/>
    <property type="match status" value="1"/>
</dbReference>
<keyword evidence="10" id="KW-0732">Signal</keyword>
<feature type="signal peptide" evidence="10">
    <location>
        <begin position="1"/>
        <end position="21"/>
    </location>
</feature>
<evidence type="ECO:0000313" key="14">
    <source>
        <dbReference type="Proteomes" id="UP000428260"/>
    </source>
</evidence>
<keyword evidence="4 8" id="KW-0812">Transmembrane</keyword>
<proteinExistence type="inferred from homology"/>
<feature type="chain" id="PRO_5026327016" evidence="10">
    <location>
        <begin position="22"/>
        <end position="1018"/>
    </location>
</feature>
<dbReference type="Gene3D" id="2.170.130.10">
    <property type="entry name" value="TonB-dependent receptor, plug domain"/>
    <property type="match status" value="1"/>
</dbReference>
<evidence type="ECO:0000256" key="9">
    <source>
        <dbReference type="RuleBase" id="RU003357"/>
    </source>
</evidence>
<dbReference type="SUPFAM" id="SSF56935">
    <property type="entry name" value="Porins"/>
    <property type="match status" value="1"/>
</dbReference>
<comment type="similarity">
    <text evidence="8 9">Belongs to the TonB-dependent receptor family.</text>
</comment>
<keyword evidence="2 8" id="KW-0813">Transport</keyword>
<sequence length="1018" mass="112003">MQMKNLMVFVFGLLLCTTVWAQQRTITGMVSDEVGQPLPGVNVTVEGTAVGTVTGPDGSFTLQINENITSLLVSFIGFKTQEVDIASTSNISVQMELDAIGIEEVVAVGYGIQKKVNLTGSIASVQGEKLAEKSVVQTSQALQGIAAGVTVTSNNGKPGNEGTTVRVRGIGTLNDNNPLVLIDGVASSLDAIDPNDIADMSILKDAASAAIYGSRAANGVILITTKRGKSGEMVVSYNGSVGFTTPITYPVNASAWDYMMLYDEANANDLRTDDGVPGGVIYGTEKINTWKNATDRDEYPNSDMFKETYADKAAQTKHFLSLSMGTDKLKSNTSINYTYQDAHYPNSGYTRYGVRSNNSYKMNDVVEFGVDLSIRKTLSEDAAAGITDASGQGHNLDQLMRQPAIYPTRFSNGVWGYNYNGGPHAMMSIFEALHMTYNTWHETLAKLSATINPFTGMRINLSYAPKLNTADIKTVSKTTNLYDYQTGEVIYTPPGQASMTETRNTTIEDDINVLVNYDKSIGGHDLSALGGFQYLTNDYNHLYAYRQGNDFQQFEELNSYNPVGQTNSGYTTEWALMSYFGRINYSYNGKYLLEANVRYDGSSRFASGYKWGVFPSFSLGWRFSEESFMDNLDWLDNAKLRASWGELGNQSGLGSNYPFALTIATDQYAVFGDELNPGYAPVNYALNDITWETTRMLDFGIDFTILGGKLDATFDWYKKDTRDILLSMPIPSVMGYANSPKQNAGAVENIGWDLTLSHANTFGKFYYKITGILSDVKNKITDMGGLNPQVSGIYVKQVGDPINALYGYQADGLFSSFEEARAYEVTQWGKLQGGDIRYIDLDDDGAMTGDDRFVLGNPIPRWTYSLNLDAKYEGFDLALFFQGVGKRDGYISGWYAYPFSNASTVLEQHLDRWYEGNPNPDAAFPRLSINQHSNNTQPSTFWQVSAAYLRLKNVQLGYTLPASLLKGKSISNVRIFANASNVFTISDLPIGMDPESPFSVQGSYPLISTYAFGVQVKF</sequence>
<dbReference type="Proteomes" id="UP000428260">
    <property type="component" value="Chromosome"/>
</dbReference>
<gene>
    <name evidence="13" type="ORF">GM418_28825</name>
</gene>
<keyword evidence="14" id="KW-1185">Reference proteome</keyword>
<comment type="subcellular location">
    <subcellularLocation>
        <location evidence="1 8">Cell outer membrane</location>
        <topology evidence="1 8">Multi-pass membrane protein</topology>
    </subcellularLocation>
</comment>
<evidence type="ECO:0000256" key="7">
    <source>
        <dbReference type="ARBA" id="ARBA00023237"/>
    </source>
</evidence>
<keyword evidence="3 8" id="KW-1134">Transmembrane beta strand</keyword>
<evidence type="ECO:0000259" key="11">
    <source>
        <dbReference type="Pfam" id="PF00593"/>
    </source>
</evidence>
<dbReference type="Gene3D" id="2.40.170.20">
    <property type="entry name" value="TonB-dependent receptor, beta-barrel domain"/>
    <property type="match status" value="1"/>
</dbReference>
<dbReference type="KEGG" id="mcos:GM418_28825"/>
<protein>
    <submittedName>
        <fullName evidence="13">SusC/RagA family TonB-linked outer membrane protein</fullName>
    </submittedName>
</protein>
<evidence type="ECO:0000256" key="4">
    <source>
        <dbReference type="ARBA" id="ARBA00022692"/>
    </source>
</evidence>